<feature type="transmembrane region" description="Helical" evidence="5">
    <location>
        <begin position="6"/>
        <end position="23"/>
    </location>
</feature>
<keyword evidence="2 5" id="KW-0812">Transmembrane</keyword>
<evidence type="ECO:0000256" key="2">
    <source>
        <dbReference type="ARBA" id="ARBA00022692"/>
    </source>
</evidence>
<evidence type="ECO:0000256" key="4">
    <source>
        <dbReference type="ARBA" id="ARBA00023136"/>
    </source>
</evidence>
<keyword evidence="4 5" id="KW-0472">Membrane</keyword>
<feature type="transmembrane region" description="Helical" evidence="5">
    <location>
        <begin position="35"/>
        <end position="54"/>
    </location>
</feature>
<keyword evidence="3 5" id="KW-1133">Transmembrane helix</keyword>
<dbReference type="GO" id="GO:0032259">
    <property type="term" value="P:methylation"/>
    <property type="evidence" value="ECO:0007669"/>
    <property type="project" value="UniProtKB-KW"/>
</dbReference>
<sequence length="144" mass="15598">MRLYPPVITAIAAGAMLALDQWAPLARMAPRNPWGAVPAALGLGLMFWAAWALWRRGTTLHPHEAASTLVVTGPFRLSRNPIYLGFGLILGGLAVSLASSAPFAALAAWVFAMGQMFIRHEEASLAELFGAEFDTYAQKVGRWF</sequence>
<dbReference type="RefSeq" id="WP_163681991.1">
    <property type="nucleotide sequence ID" value="NZ_JAAIYP010000042.1"/>
</dbReference>
<dbReference type="GO" id="GO:0008168">
    <property type="term" value="F:methyltransferase activity"/>
    <property type="evidence" value="ECO:0007669"/>
    <property type="project" value="UniProtKB-KW"/>
</dbReference>
<keyword evidence="7" id="KW-1185">Reference proteome</keyword>
<keyword evidence="6" id="KW-0808">Transferase</keyword>
<accession>A0A7C9UWN3</accession>
<gene>
    <name evidence="6" type="ORF">G4223_16470</name>
</gene>
<dbReference type="InterPro" id="IPR007318">
    <property type="entry name" value="Phopholipid_MeTrfase"/>
</dbReference>
<dbReference type="AlphaFoldDB" id="A0A7C9UWN3"/>
<reference evidence="6 7" key="1">
    <citation type="submission" date="2020-02" db="EMBL/GenBank/DDBJ databases">
        <authorList>
            <person name="Dziuba M."/>
            <person name="Kuznetsov B."/>
            <person name="Mardanov A."/>
            <person name="Ravin N."/>
            <person name="Grouzdev D."/>
        </authorList>
    </citation>
    <scope>NUCLEOTIDE SEQUENCE [LARGE SCALE GENOMIC DNA]</scope>
    <source>
        <strain evidence="6 7">SpK</strain>
    </source>
</reference>
<protein>
    <submittedName>
        <fullName evidence="6">Isoprenylcysteine carboxylmethyltransferase family protein</fullName>
    </submittedName>
</protein>
<dbReference type="PANTHER" id="PTHR12714:SF24">
    <property type="entry name" value="SLR1182 PROTEIN"/>
    <property type="match status" value="1"/>
</dbReference>
<organism evidence="6 7">
    <name type="scientific">Magnetospirillum aberrantis SpK</name>
    <dbReference type="NCBI Taxonomy" id="908842"/>
    <lineage>
        <taxon>Bacteria</taxon>
        <taxon>Pseudomonadati</taxon>
        <taxon>Pseudomonadota</taxon>
        <taxon>Alphaproteobacteria</taxon>
        <taxon>Rhodospirillales</taxon>
        <taxon>Rhodospirillaceae</taxon>
        <taxon>Magnetospirillum</taxon>
    </lineage>
</organism>
<evidence type="ECO:0000256" key="1">
    <source>
        <dbReference type="ARBA" id="ARBA00004127"/>
    </source>
</evidence>
<evidence type="ECO:0000256" key="3">
    <source>
        <dbReference type="ARBA" id="ARBA00022989"/>
    </source>
</evidence>
<comment type="subcellular location">
    <subcellularLocation>
        <location evidence="1">Endomembrane system</location>
        <topology evidence="1">Multi-pass membrane protein</topology>
    </subcellularLocation>
</comment>
<evidence type="ECO:0000313" key="7">
    <source>
        <dbReference type="Proteomes" id="UP000480684"/>
    </source>
</evidence>
<dbReference type="PANTHER" id="PTHR12714">
    <property type="entry name" value="PROTEIN-S ISOPRENYLCYSTEINE O-METHYLTRANSFERASE"/>
    <property type="match status" value="1"/>
</dbReference>
<name>A0A7C9UWN3_9PROT</name>
<dbReference type="Pfam" id="PF04191">
    <property type="entry name" value="PEMT"/>
    <property type="match status" value="1"/>
</dbReference>
<dbReference type="EMBL" id="JAAIYP010000042">
    <property type="protein sequence ID" value="NFV81706.1"/>
    <property type="molecule type" value="Genomic_DNA"/>
</dbReference>
<dbReference type="Gene3D" id="1.20.120.1630">
    <property type="match status" value="1"/>
</dbReference>
<keyword evidence="6" id="KW-0489">Methyltransferase</keyword>
<proteinExistence type="predicted"/>
<evidence type="ECO:0000256" key="5">
    <source>
        <dbReference type="SAM" id="Phobius"/>
    </source>
</evidence>
<dbReference type="Proteomes" id="UP000480684">
    <property type="component" value="Unassembled WGS sequence"/>
</dbReference>
<comment type="caution">
    <text evidence="6">The sequence shown here is derived from an EMBL/GenBank/DDBJ whole genome shotgun (WGS) entry which is preliminary data.</text>
</comment>
<dbReference type="GO" id="GO:0012505">
    <property type="term" value="C:endomembrane system"/>
    <property type="evidence" value="ECO:0007669"/>
    <property type="project" value="UniProtKB-SubCell"/>
</dbReference>
<evidence type="ECO:0000313" key="6">
    <source>
        <dbReference type="EMBL" id="NFV81706.1"/>
    </source>
</evidence>
<feature type="transmembrane region" description="Helical" evidence="5">
    <location>
        <begin position="82"/>
        <end position="111"/>
    </location>
</feature>